<dbReference type="Proteomes" id="UP000759131">
    <property type="component" value="Unassembled WGS sequence"/>
</dbReference>
<accession>A0A7R9KXG8</accession>
<name>A0A7R9KXG8_9ACAR</name>
<evidence type="ECO:0000313" key="2">
    <source>
        <dbReference type="Proteomes" id="UP000759131"/>
    </source>
</evidence>
<keyword evidence="2" id="KW-1185">Reference proteome</keyword>
<dbReference type="EMBL" id="OC863763">
    <property type="protein sequence ID" value="CAD7631239.1"/>
    <property type="molecule type" value="Genomic_DNA"/>
</dbReference>
<dbReference type="OrthoDB" id="79687at2759"/>
<reference evidence="1" key="1">
    <citation type="submission" date="2020-11" db="EMBL/GenBank/DDBJ databases">
        <authorList>
            <person name="Tran Van P."/>
        </authorList>
    </citation>
    <scope>NUCLEOTIDE SEQUENCE</scope>
</reference>
<sequence>MNRDDPMRSEHLDKWLVLDEVLPILSNVPSKEPAIIMASIAIYKLAMNSNKLGLTKEVIATKVVPHLVPLSIENGLTLQQFQTIMSLVREMLCKIEDEQQVKLEQLNSIKSQQQSLFNSTQQKSPTFDNLSQLTNSANSFSPVLSGANNSTASALTLEDKERLAKQSEQNERLKA</sequence>
<dbReference type="EMBL" id="CAJPIZ010009188">
    <property type="protein sequence ID" value="CAG2111669.1"/>
    <property type="molecule type" value="Genomic_DNA"/>
</dbReference>
<feature type="non-terminal residue" evidence="1">
    <location>
        <position position="1"/>
    </location>
</feature>
<organism evidence="1">
    <name type="scientific">Medioppia subpectinata</name>
    <dbReference type="NCBI Taxonomy" id="1979941"/>
    <lineage>
        <taxon>Eukaryota</taxon>
        <taxon>Metazoa</taxon>
        <taxon>Ecdysozoa</taxon>
        <taxon>Arthropoda</taxon>
        <taxon>Chelicerata</taxon>
        <taxon>Arachnida</taxon>
        <taxon>Acari</taxon>
        <taxon>Acariformes</taxon>
        <taxon>Sarcoptiformes</taxon>
        <taxon>Oribatida</taxon>
        <taxon>Brachypylina</taxon>
        <taxon>Oppioidea</taxon>
        <taxon>Oppiidae</taxon>
        <taxon>Medioppia</taxon>
    </lineage>
</organism>
<protein>
    <submittedName>
        <fullName evidence="1">Uncharacterized protein</fullName>
    </submittedName>
</protein>
<evidence type="ECO:0000313" key="1">
    <source>
        <dbReference type="EMBL" id="CAD7631239.1"/>
    </source>
</evidence>
<dbReference type="InterPro" id="IPR051177">
    <property type="entry name" value="CIK-Related_Protein"/>
</dbReference>
<proteinExistence type="predicted"/>
<dbReference type="PANTHER" id="PTHR12984:SF6">
    <property type="entry name" value="SCY1-LIKE PROTEIN 2"/>
    <property type="match status" value="1"/>
</dbReference>
<dbReference type="PANTHER" id="PTHR12984">
    <property type="entry name" value="SCY1-RELATED S/T PROTEIN KINASE-LIKE"/>
    <property type="match status" value="1"/>
</dbReference>
<dbReference type="AlphaFoldDB" id="A0A7R9KXG8"/>
<gene>
    <name evidence="1" type="ORF">OSB1V03_LOCUS11648</name>
</gene>